<protein>
    <submittedName>
        <fullName evidence="3">Uncharacterized protein</fullName>
    </submittedName>
</protein>
<dbReference type="EMBL" id="LR797284">
    <property type="protein sequence ID" value="CAB4199416.1"/>
    <property type="molecule type" value="Genomic_DNA"/>
</dbReference>
<evidence type="ECO:0000313" key="3">
    <source>
        <dbReference type="EMBL" id="CAB4177375.1"/>
    </source>
</evidence>
<dbReference type="EMBL" id="LR796778">
    <property type="protein sequence ID" value="CAB4165295.1"/>
    <property type="molecule type" value="Genomic_DNA"/>
</dbReference>
<evidence type="ECO:0000313" key="1">
    <source>
        <dbReference type="EMBL" id="CAB4165295.1"/>
    </source>
</evidence>
<dbReference type="EMBL" id="LR796950">
    <property type="protein sequence ID" value="CAB4177375.1"/>
    <property type="molecule type" value="Genomic_DNA"/>
</dbReference>
<proteinExistence type="predicted"/>
<dbReference type="EMBL" id="LR797462">
    <property type="protein sequence ID" value="CAB4218058.1"/>
    <property type="molecule type" value="Genomic_DNA"/>
</dbReference>
<reference evidence="3" key="1">
    <citation type="submission" date="2020-05" db="EMBL/GenBank/DDBJ databases">
        <authorList>
            <person name="Chiriac C."/>
            <person name="Salcher M."/>
            <person name="Ghai R."/>
            <person name="Kavagutti S V."/>
        </authorList>
    </citation>
    <scope>NUCLEOTIDE SEQUENCE</scope>
</reference>
<dbReference type="EMBL" id="LR796866">
    <property type="protein sequence ID" value="CAB4171425.1"/>
    <property type="molecule type" value="Genomic_DNA"/>
</dbReference>
<evidence type="ECO:0000313" key="2">
    <source>
        <dbReference type="EMBL" id="CAB4171425.1"/>
    </source>
</evidence>
<dbReference type="EMBL" id="LR797398">
    <property type="protein sequence ID" value="CAB4213475.1"/>
    <property type="molecule type" value="Genomic_DNA"/>
</dbReference>
<sequence>MKTALQELIEEYEAKVKAISGLIEERTESSERLNAKVSCYRQIVRSLSDALPKEKQQIMDTYMQETLDFPTPQEAEDYYNETFTEK</sequence>
<organism evidence="3">
    <name type="scientific">uncultured Caudovirales phage</name>
    <dbReference type="NCBI Taxonomy" id="2100421"/>
    <lineage>
        <taxon>Viruses</taxon>
        <taxon>Duplodnaviria</taxon>
        <taxon>Heunggongvirae</taxon>
        <taxon>Uroviricota</taxon>
        <taxon>Caudoviricetes</taxon>
        <taxon>Peduoviridae</taxon>
        <taxon>Maltschvirus</taxon>
        <taxon>Maltschvirus maltsch</taxon>
    </lineage>
</organism>
<name>A0A6J5Q7P2_9CAUD</name>
<gene>
    <name evidence="3" type="ORF">UFOVP1001_33</name>
    <name evidence="4" type="ORF">UFOVP1338_43</name>
    <name evidence="5" type="ORF">UFOVP1447_38</name>
    <name evidence="6" type="ORF">UFOVP1599_34</name>
    <name evidence="1" type="ORF">UFOVP827_30</name>
    <name evidence="2" type="ORF">UFOVP916_9</name>
</gene>
<evidence type="ECO:0000313" key="6">
    <source>
        <dbReference type="EMBL" id="CAB4218058.1"/>
    </source>
</evidence>
<accession>A0A6J5Q7P2</accession>
<evidence type="ECO:0000313" key="4">
    <source>
        <dbReference type="EMBL" id="CAB4199416.1"/>
    </source>
</evidence>
<evidence type="ECO:0000313" key="5">
    <source>
        <dbReference type="EMBL" id="CAB4213475.1"/>
    </source>
</evidence>